<accession>A0A7W3YEC9</accession>
<dbReference type="PANTHER" id="PTHR42776">
    <property type="entry name" value="SERINE PEPTIDASE S9 FAMILY MEMBER"/>
    <property type="match status" value="1"/>
</dbReference>
<dbReference type="InterPro" id="IPR029058">
    <property type="entry name" value="AB_hydrolase_fold"/>
</dbReference>
<evidence type="ECO:0000313" key="4">
    <source>
        <dbReference type="EMBL" id="MBB1088081.1"/>
    </source>
</evidence>
<protein>
    <submittedName>
        <fullName evidence="4">S9 family peptidase</fullName>
    </submittedName>
</protein>
<dbReference type="Proteomes" id="UP000552587">
    <property type="component" value="Unassembled WGS sequence"/>
</dbReference>
<evidence type="ECO:0000259" key="3">
    <source>
        <dbReference type="Pfam" id="PF00326"/>
    </source>
</evidence>
<dbReference type="Pfam" id="PF00326">
    <property type="entry name" value="Peptidase_S9"/>
    <property type="match status" value="1"/>
</dbReference>
<keyword evidence="5" id="KW-1185">Reference proteome</keyword>
<keyword evidence="1" id="KW-0378">Hydrolase</keyword>
<feature type="domain" description="Peptidase S9 prolyl oligopeptidase catalytic" evidence="3">
    <location>
        <begin position="449"/>
        <end position="658"/>
    </location>
</feature>
<feature type="signal peptide" evidence="2">
    <location>
        <begin position="1"/>
        <end position="18"/>
    </location>
</feature>
<gene>
    <name evidence="4" type="ORF">H4F99_06215</name>
</gene>
<evidence type="ECO:0000313" key="5">
    <source>
        <dbReference type="Proteomes" id="UP000552587"/>
    </source>
</evidence>
<keyword evidence="2" id="KW-0732">Signal</keyword>
<dbReference type="AlphaFoldDB" id="A0A7W3YEC9"/>
<dbReference type="GO" id="GO:0004252">
    <property type="term" value="F:serine-type endopeptidase activity"/>
    <property type="evidence" value="ECO:0007669"/>
    <property type="project" value="TreeGrafter"/>
</dbReference>
<dbReference type="PANTHER" id="PTHR42776:SF27">
    <property type="entry name" value="DIPEPTIDYL PEPTIDASE FAMILY MEMBER 6"/>
    <property type="match status" value="1"/>
</dbReference>
<dbReference type="InterPro" id="IPR001375">
    <property type="entry name" value="Peptidase_S9_cat"/>
</dbReference>
<dbReference type="RefSeq" id="WP_182668867.1">
    <property type="nucleotide sequence ID" value="NZ_JACHTE010000004.1"/>
</dbReference>
<evidence type="ECO:0000256" key="1">
    <source>
        <dbReference type="ARBA" id="ARBA00022801"/>
    </source>
</evidence>
<dbReference type="Gene3D" id="3.40.50.1820">
    <property type="entry name" value="alpha/beta hydrolase"/>
    <property type="match status" value="1"/>
</dbReference>
<reference evidence="4 5" key="1">
    <citation type="submission" date="2020-07" db="EMBL/GenBank/DDBJ databases">
        <authorList>
            <person name="Xu S."/>
            <person name="Li A."/>
        </authorList>
    </citation>
    <scope>NUCLEOTIDE SEQUENCE [LARGE SCALE GENOMIC DNA]</scope>
    <source>
        <strain evidence="4 5">SG-8</strain>
    </source>
</reference>
<dbReference type="SUPFAM" id="SSF82171">
    <property type="entry name" value="DPP6 N-terminal domain-like"/>
    <property type="match status" value="1"/>
</dbReference>
<feature type="chain" id="PRO_5030970514" evidence="2">
    <location>
        <begin position="19"/>
        <end position="674"/>
    </location>
</feature>
<evidence type="ECO:0000256" key="2">
    <source>
        <dbReference type="SAM" id="SignalP"/>
    </source>
</evidence>
<organism evidence="4 5">
    <name type="scientific">Marilutibacter penaei</name>
    <dbReference type="NCBI Taxonomy" id="2759900"/>
    <lineage>
        <taxon>Bacteria</taxon>
        <taxon>Pseudomonadati</taxon>
        <taxon>Pseudomonadota</taxon>
        <taxon>Gammaproteobacteria</taxon>
        <taxon>Lysobacterales</taxon>
        <taxon>Lysobacteraceae</taxon>
        <taxon>Marilutibacter</taxon>
    </lineage>
</organism>
<proteinExistence type="predicted"/>
<name>A0A7W3YEC9_9GAMM</name>
<dbReference type="SUPFAM" id="SSF53474">
    <property type="entry name" value="alpha/beta-Hydrolases"/>
    <property type="match status" value="1"/>
</dbReference>
<dbReference type="EMBL" id="JACHTE010000004">
    <property type="protein sequence ID" value="MBB1088081.1"/>
    <property type="molecule type" value="Genomic_DNA"/>
</dbReference>
<dbReference type="GO" id="GO:0006508">
    <property type="term" value="P:proteolysis"/>
    <property type="evidence" value="ECO:0007669"/>
    <property type="project" value="InterPro"/>
</dbReference>
<comment type="caution">
    <text evidence="4">The sequence shown here is derived from an EMBL/GenBank/DDBJ whole genome shotgun (WGS) entry which is preliminary data.</text>
</comment>
<sequence>MKKLLMFAALLAIAPAHAAAPVDVQAYTRSGQFNELKISPTGDHLAATVPLEDRTVLVVMDRKTLAVTANLQMGANGHIADFVWATPDRLLISGAEKFGSLEAPQWTGELFAMNADGSRIEMLSGARVDDGGLGTTIKPKQGSDRIAAHPIPTIANTADDRTALVRVIPYNTRDPYTVAERMDLFTGRRMRVATVPVRGAHFATDNQGVVRYAWGSNADNSRRLYYRSSEDADWRLVKAEENGLFEVPIGFSEDDATAYLRVEQPRGPDSIVAVDLASGTREEVLRDETADPALIGYQHGAETNVIYRSGTRIPLGVFYVDGKPRSAFIQPDAPEARLYRSLEAAFEGQAVEITSQTADGRLALVHVSSDANPGEYYLFDTVDKKADFVVANRDWFDPGQQATSTPFTFTARDGMALHGYVTRPRGSDGQALPMVVMPHGGPFFIQDVWGFDTQAQMLADAGYAVLQLNFRGSAGYGRAYESAGAREWGGKMQDDLTDATRWAIEEGIADRGRICLFGASYGAYASLMGVAKEPDLYRCAAGYVGVYDLPAMQAEDRRSSLRLGNWSMEWVGDAATLAAVSPNRLADRIKAPVFLAAGGEDHIAPIEHTQKMERALQAAGVPVESLYYSTEGHGFYKEAHRREFYTRLLAFLSTHLGGGVAAEATPAGSGSTAR</sequence>